<feature type="compositionally biased region" description="Polar residues" evidence="1">
    <location>
        <begin position="93"/>
        <end position="111"/>
    </location>
</feature>
<gene>
    <name evidence="2" type="ORF">DR999_PMT18149</name>
</gene>
<accession>A0A4D9DTB2</accession>
<organism evidence="2 3">
    <name type="scientific">Platysternon megacephalum</name>
    <name type="common">big-headed turtle</name>
    <dbReference type="NCBI Taxonomy" id="55544"/>
    <lineage>
        <taxon>Eukaryota</taxon>
        <taxon>Metazoa</taxon>
        <taxon>Chordata</taxon>
        <taxon>Craniata</taxon>
        <taxon>Vertebrata</taxon>
        <taxon>Euteleostomi</taxon>
        <taxon>Archelosauria</taxon>
        <taxon>Testudinata</taxon>
        <taxon>Testudines</taxon>
        <taxon>Cryptodira</taxon>
        <taxon>Durocryptodira</taxon>
        <taxon>Testudinoidea</taxon>
        <taxon>Platysternidae</taxon>
        <taxon>Platysternon</taxon>
    </lineage>
</organism>
<dbReference type="GO" id="GO:0008168">
    <property type="term" value="F:methyltransferase activity"/>
    <property type="evidence" value="ECO:0007669"/>
    <property type="project" value="UniProtKB-KW"/>
</dbReference>
<name>A0A4D9DTB2_9SAUR</name>
<evidence type="ECO:0000313" key="3">
    <source>
        <dbReference type="Proteomes" id="UP000297703"/>
    </source>
</evidence>
<proteinExistence type="predicted"/>
<keyword evidence="2" id="KW-0808">Transferase</keyword>
<dbReference type="Proteomes" id="UP000297703">
    <property type="component" value="Unassembled WGS sequence"/>
</dbReference>
<evidence type="ECO:0000313" key="2">
    <source>
        <dbReference type="EMBL" id="TFJ99777.1"/>
    </source>
</evidence>
<sequence>MKRDRTRKAPGGGKSEEEGAIRTWLGDLGERDPEFGQEEITGDCGKSWCPQREGGSRNSTVRELRAHRAVEGRPPTPQGEQVSGRKESGAWSRLTTSAGPHTHSLMESQDAGSPLGDARSPLDNLWVPLKSRGSLQKTGEPL</sequence>
<dbReference type="EMBL" id="QXTE01000305">
    <property type="protein sequence ID" value="TFJ99777.1"/>
    <property type="molecule type" value="Genomic_DNA"/>
</dbReference>
<protein>
    <submittedName>
        <fullName evidence="2">Lysine-specific demethylase 5C</fullName>
    </submittedName>
</protein>
<feature type="region of interest" description="Disordered" evidence="1">
    <location>
        <begin position="1"/>
        <end position="142"/>
    </location>
</feature>
<keyword evidence="2" id="KW-0489">Methyltransferase</keyword>
<keyword evidence="3" id="KW-1185">Reference proteome</keyword>
<dbReference type="GO" id="GO:0032259">
    <property type="term" value="P:methylation"/>
    <property type="evidence" value="ECO:0007669"/>
    <property type="project" value="UniProtKB-KW"/>
</dbReference>
<evidence type="ECO:0000256" key="1">
    <source>
        <dbReference type="SAM" id="MobiDB-lite"/>
    </source>
</evidence>
<reference evidence="2 3" key="2">
    <citation type="submission" date="2019-04" db="EMBL/GenBank/DDBJ databases">
        <title>The genome sequence of big-headed turtle.</title>
        <authorList>
            <person name="Gong S."/>
        </authorList>
    </citation>
    <scope>NUCLEOTIDE SEQUENCE [LARGE SCALE GENOMIC DNA]</scope>
    <source>
        <strain evidence="2">DO16091913</strain>
        <tissue evidence="2">Muscle</tissue>
    </source>
</reference>
<reference evidence="2 3" key="1">
    <citation type="submission" date="2019-04" db="EMBL/GenBank/DDBJ databases">
        <title>Draft genome of the big-headed turtle Platysternon megacephalum.</title>
        <authorList>
            <person name="Gong S."/>
        </authorList>
    </citation>
    <scope>NUCLEOTIDE SEQUENCE [LARGE SCALE GENOMIC DNA]</scope>
    <source>
        <strain evidence="2">DO16091913</strain>
        <tissue evidence="2">Muscle</tissue>
    </source>
</reference>
<feature type="compositionally biased region" description="Basic and acidic residues" evidence="1">
    <location>
        <begin position="60"/>
        <end position="71"/>
    </location>
</feature>
<feature type="compositionally biased region" description="Polar residues" evidence="1">
    <location>
        <begin position="133"/>
        <end position="142"/>
    </location>
</feature>
<dbReference type="AlphaFoldDB" id="A0A4D9DTB2"/>
<comment type="caution">
    <text evidence="2">The sequence shown here is derived from an EMBL/GenBank/DDBJ whole genome shotgun (WGS) entry which is preliminary data.</text>
</comment>